<sequence length="142" mass="14754">MNEVTHQATCVAIDGRAILIEGEPGMGKTSLALALIDRGAALVGDDGVLLEQRGGRLWALPHPNTCGLIEVRNVGIAAMPCGEAPVALLIMLDHAAPRHVEGPTVTQRAGIALPSLTLWPDSPVLAIRAEMALSIHGLPSHG</sequence>
<comment type="caution">
    <text evidence="2">The sequence shown here is derived from an EMBL/GenBank/DDBJ whole genome shotgun (WGS) entry which is preliminary data.</text>
</comment>
<dbReference type="SUPFAM" id="SSF53795">
    <property type="entry name" value="PEP carboxykinase-like"/>
    <property type="match status" value="1"/>
</dbReference>
<dbReference type="GO" id="GO:0000155">
    <property type="term" value="F:phosphorelay sensor kinase activity"/>
    <property type="evidence" value="ECO:0007669"/>
    <property type="project" value="InterPro"/>
</dbReference>
<reference evidence="2 3" key="1">
    <citation type="journal article" date="2014" name="Int. J. Syst. Evol. Microbiol.">
        <title>Complete genome sequence of Corynebacterium casei LMG S-19264T (=DSM 44701T), isolated from a smear-ripened cheese.</title>
        <authorList>
            <consortium name="US DOE Joint Genome Institute (JGI-PGF)"/>
            <person name="Walter F."/>
            <person name="Albersmeier A."/>
            <person name="Kalinowski J."/>
            <person name="Ruckert C."/>
        </authorList>
    </citation>
    <scope>NUCLEOTIDE SEQUENCE [LARGE SCALE GENOMIC DNA]</scope>
    <source>
        <strain evidence="2 3">CGMCC 1.15358</strain>
    </source>
</reference>
<dbReference type="Pfam" id="PF07475">
    <property type="entry name" value="Hpr_kinase_C"/>
    <property type="match status" value="1"/>
</dbReference>
<dbReference type="InterPro" id="IPR011104">
    <property type="entry name" value="Hpr_kin/Pase_C"/>
</dbReference>
<feature type="domain" description="HPr kinase/phosphorylase C-terminal" evidence="1">
    <location>
        <begin position="4"/>
        <end position="76"/>
    </location>
</feature>
<gene>
    <name evidence="2" type="ORF">GCM10010989_04670</name>
</gene>
<dbReference type="AlphaFoldDB" id="A0A916Y6L5"/>
<dbReference type="EMBL" id="BMIO01000001">
    <property type="protein sequence ID" value="GGD33613.1"/>
    <property type="molecule type" value="Genomic_DNA"/>
</dbReference>
<dbReference type="CDD" id="cd01918">
    <property type="entry name" value="HprK_C"/>
    <property type="match status" value="1"/>
</dbReference>
<dbReference type="InterPro" id="IPR027417">
    <property type="entry name" value="P-loop_NTPase"/>
</dbReference>
<name>A0A916Y6L5_9SPHN</name>
<organism evidence="2 3">
    <name type="scientific">Croceicoccus pelagius</name>
    <dbReference type="NCBI Taxonomy" id="1703341"/>
    <lineage>
        <taxon>Bacteria</taxon>
        <taxon>Pseudomonadati</taxon>
        <taxon>Pseudomonadota</taxon>
        <taxon>Alphaproteobacteria</taxon>
        <taxon>Sphingomonadales</taxon>
        <taxon>Erythrobacteraceae</taxon>
        <taxon>Croceicoccus</taxon>
    </lineage>
</organism>
<dbReference type="Gene3D" id="3.40.50.300">
    <property type="entry name" value="P-loop containing nucleotide triphosphate hydrolases"/>
    <property type="match status" value="1"/>
</dbReference>
<dbReference type="GO" id="GO:0005524">
    <property type="term" value="F:ATP binding"/>
    <property type="evidence" value="ECO:0007669"/>
    <property type="project" value="InterPro"/>
</dbReference>
<keyword evidence="3" id="KW-1185">Reference proteome</keyword>
<evidence type="ECO:0000313" key="2">
    <source>
        <dbReference type="EMBL" id="GGD33613.1"/>
    </source>
</evidence>
<protein>
    <recommendedName>
        <fullName evidence="1">HPr kinase/phosphorylase C-terminal domain-containing protein</fullName>
    </recommendedName>
</protein>
<proteinExistence type="predicted"/>
<evidence type="ECO:0000259" key="1">
    <source>
        <dbReference type="Pfam" id="PF07475"/>
    </source>
</evidence>
<evidence type="ECO:0000313" key="3">
    <source>
        <dbReference type="Proteomes" id="UP000598997"/>
    </source>
</evidence>
<accession>A0A916Y6L5</accession>
<dbReference type="GO" id="GO:0006109">
    <property type="term" value="P:regulation of carbohydrate metabolic process"/>
    <property type="evidence" value="ECO:0007669"/>
    <property type="project" value="InterPro"/>
</dbReference>
<dbReference type="Proteomes" id="UP000598997">
    <property type="component" value="Unassembled WGS sequence"/>
</dbReference>
<dbReference type="RefSeq" id="WP_066765303.1">
    <property type="nucleotide sequence ID" value="NZ_BMIO01000001.1"/>
</dbReference>